<proteinExistence type="predicted"/>
<feature type="chain" id="PRO_5001755546" evidence="1">
    <location>
        <begin position="32"/>
        <end position="1335"/>
    </location>
</feature>
<evidence type="ECO:0000313" key="3">
    <source>
        <dbReference type="Proteomes" id="UP000030661"/>
    </source>
</evidence>
<dbReference type="CDD" id="cd11304">
    <property type="entry name" value="Cadherin_repeat"/>
    <property type="match status" value="1"/>
</dbReference>
<dbReference type="NCBIfam" id="NF012211">
    <property type="entry name" value="tand_rpt_95"/>
    <property type="match status" value="3"/>
</dbReference>
<dbReference type="Proteomes" id="UP000030661">
    <property type="component" value="Unassembled WGS sequence"/>
</dbReference>
<dbReference type="PANTHER" id="PTHR43143:SF5">
    <property type="entry name" value="SECRETED PROTEIN"/>
    <property type="match status" value="1"/>
</dbReference>
<reference evidence="2" key="1">
    <citation type="journal article" date="2015" name="PeerJ">
        <title>First genomic representation of candidate bacterial phylum KSB3 points to enhanced environmental sensing as a trigger of wastewater bulking.</title>
        <authorList>
            <person name="Sekiguchi Y."/>
            <person name="Ohashi A."/>
            <person name="Parks D.H."/>
            <person name="Yamauchi T."/>
            <person name="Tyson G.W."/>
            <person name="Hugenholtz P."/>
        </authorList>
    </citation>
    <scope>NUCLEOTIDE SEQUENCE [LARGE SCALE GENOMIC DNA]</scope>
</reference>
<organism evidence="2">
    <name type="scientific">Vecturithrix granuli</name>
    <dbReference type="NCBI Taxonomy" id="1499967"/>
    <lineage>
        <taxon>Bacteria</taxon>
        <taxon>Candidatus Moduliflexota</taxon>
        <taxon>Candidatus Vecturitrichia</taxon>
        <taxon>Candidatus Vecturitrichales</taxon>
        <taxon>Candidatus Vecturitrichaceae</taxon>
        <taxon>Candidatus Vecturithrix</taxon>
    </lineage>
</organism>
<dbReference type="STRING" id="1499967.U27_06696"/>
<sequence length="1335" mass="140920">MKARNVTKCIFTVIGLLLLTLSPMIATPALAQWTAYNDCAGTTGGNTTAYTYSSTTTGLLKNYDTGANTAVTVTITKNGNISTGTSNGAYSNSGTDAYTTFYGKANMVGVINYASSTGWYVDMTFTGLDTTKTYTFATTANRADSSYTRNSQFTISDITTATNASTSGVTVVSNESVAFNTGYNTVNGYVASWTGIQPGSDGDFKVRVNAYPFDTAYYGYGPSVFMLAEESTTLTITTSGTLSAFSTSLGVPSDPQTYTVAGSNLSEAITIIAPTGFQLSTNGSTYSSSVTLPQSIGLVASTTVYVQLYSTTLGDFSGNITYTSTGATDVNVMVSGTVSNTVCSTVSLEASEDTYMSSYNETYNYGGVNLFKVTNNNSGTNRGALLKWDISSIPSNATVSSATMTLYVSKSSSQAYNLYNMRRSWVEGTLTTGAASNMSANWETYDGTNIWGTSGAASITADRYDMNLWGAGTSSFSLTGSKEVSLNTDGIAVVQGWIVGSIPNYGLTMQNYSMTSGSDDLQISSSEHTSNTGPTLNVIYCISSTGPTITTTSSLSAFTGNIGVASTEQSYTVAGTNLTGDITITAPADFEISTTSGSGFGSTITLSQSSGTVPTTAIYVHFLRSTAGTFGGNITHTGGGATQVNVPVSGTARNGAPVVTLVQPTDNTTGVSTPPTLAVTVTDPDADTTTVSFYGRPVGTGSGEDFMLVLIPDPQNESQHAPAMFTSQTQWIVDNKTTKNIVYVTSVGDMVNTSSSTTQYENADESVDILDAGGVWYTMATGNHDIYNGTTYYADYFGVSRYEDYEVADGYWFGGAYDDYNTYSLFSAGGMDFILINLQYSPTTAVLNWADELLTTYSDRRAIVEQHDILYIDNSWDNQASYNALRDHDNLFLMLCGHNHNTLDGAAYAAGSGTGGAGQTIHIVQADYQDMNNGNGYLRLFRFSPADDMIYMTTYSPYTGESITSTSNYDQADLAYDMVTSEPFTLIGTVDNVTSGSTASISWSGLTTDNKYEWYVVVNDGTTTTTSSTRSFTTGTTTNSAPVITEGTSTSVTMSEDSFPDTFSLRLHATDKNSGDTLTWSIASAASYGTATASGTGTSQVIGYTPISNYYGWDSFVVQVSDGHGGTDTITVNVAIEAVNDAPIIIEGDSVSVTMSEDGHPTAFSLTLHATDIDTGDTLTWSISSAAHGTTTITLGVGTYIPEADYNESDSFEIQVSDGRGGTDTITVDVIIEAVNDAPICSAINQTTVENALIEFDPVCTDVDSSTLTYAIVTAAEYGIASVNANKLSYNPNAHYSGSDTFTYQAKDGELTSDPALVSMTITPGSGGSMLLWTR</sequence>
<dbReference type="Pfam" id="PF17963">
    <property type="entry name" value="Big_9"/>
    <property type="match status" value="3"/>
</dbReference>
<accession>A0A081C556</accession>
<dbReference type="HOGENOM" id="CLU_258756_0_0_0"/>
<evidence type="ECO:0000313" key="2">
    <source>
        <dbReference type="EMBL" id="GAK59711.1"/>
    </source>
</evidence>
<dbReference type="PANTHER" id="PTHR43143">
    <property type="entry name" value="METALLOPHOSPHOESTERASE, CALCINEURIN SUPERFAMILY"/>
    <property type="match status" value="1"/>
</dbReference>
<name>A0A081C556_VECG1</name>
<dbReference type="EMBL" id="DF820470">
    <property type="protein sequence ID" value="GAK59711.1"/>
    <property type="molecule type" value="Genomic_DNA"/>
</dbReference>
<gene>
    <name evidence="2" type="ORF">U27_06696</name>
</gene>
<dbReference type="InterPro" id="IPR029052">
    <property type="entry name" value="Metallo-depent_PP-like"/>
</dbReference>
<keyword evidence="1" id="KW-0732">Signal</keyword>
<dbReference type="Gene3D" id="2.60.40.3440">
    <property type="match status" value="2"/>
</dbReference>
<dbReference type="eggNOG" id="COG1409">
    <property type="taxonomic scope" value="Bacteria"/>
</dbReference>
<evidence type="ECO:0000256" key="1">
    <source>
        <dbReference type="SAM" id="SignalP"/>
    </source>
</evidence>
<dbReference type="InterPro" id="IPR051918">
    <property type="entry name" value="STPP_CPPED1"/>
</dbReference>
<dbReference type="eggNOG" id="COG2304">
    <property type="taxonomic scope" value="Bacteria"/>
</dbReference>
<feature type="signal peptide" evidence="1">
    <location>
        <begin position="1"/>
        <end position="31"/>
    </location>
</feature>
<dbReference type="SUPFAM" id="SSF56300">
    <property type="entry name" value="Metallo-dependent phosphatases"/>
    <property type="match status" value="1"/>
</dbReference>
<dbReference type="Gene3D" id="3.60.21.10">
    <property type="match status" value="1"/>
</dbReference>
<keyword evidence="3" id="KW-1185">Reference proteome</keyword>
<protein>
    <submittedName>
        <fullName evidence="2">Metallophosphoesterase</fullName>
    </submittedName>
</protein>
<dbReference type="eggNOG" id="COG4677">
    <property type="taxonomic scope" value="Bacteria"/>
</dbReference>
<dbReference type="NCBIfam" id="NF033679">
    <property type="entry name" value="DNRLRE_dom"/>
    <property type="match status" value="1"/>
</dbReference>
<dbReference type="Gene3D" id="2.60.40.2810">
    <property type="match status" value="1"/>
</dbReference>